<sequence length="108" mass="11907">MFKIITYVPVEDAEKVRQAMGDAGAGVLGNYHHASFSTRGIGRFIPSAGAHPAIGKIGKLEEVEEEKIEVICQKEKVKEVVAVIRKTHPYEEIPLEIYQLINGEQFGG</sequence>
<dbReference type="PANTHER" id="PTHR41774:SF1">
    <property type="entry name" value="NGG1P INTERACTING FACTOR NIF3"/>
    <property type="match status" value="1"/>
</dbReference>
<proteinExistence type="predicted"/>
<organism evidence="1 2">
    <name type="scientific">Candidatus Daviesbacteria bacterium GW2011_GWC2_40_12</name>
    <dbReference type="NCBI Taxonomy" id="1618431"/>
    <lineage>
        <taxon>Bacteria</taxon>
        <taxon>Candidatus Daviesiibacteriota</taxon>
    </lineage>
</organism>
<dbReference type="AlphaFoldDB" id="A0A0G0QNL6"/>
<protein>
    <submittedName>
        <fullName evidence="1">Uncharacterized protein</fullName>
    </submittedName>
</protein>
<dbReference type="Proteomes" id="UP000034881">
    <property type="component" value="Unassembled WGS sequence"/>
</dbReference>
<comment type="caution">
    <text evidence="1">The sequence shown here is derived from an EMBL/GenBank/DDBJ whole genome shotgun (WGS) entry which is preliminary data.</text>
</comment>
<dbReference type="InterPro" id="IPR036069">
    <property type="entry name" value="DUF34/NIF3_sf"/>
</dbReference>
<accession>A0A0G0QNL6</accession>
<evidence type="ECO:0000313" key="2">
    <source>
        <dbReference type="Proteomes" id="UP000034881"/>
    </source>
</evidence>
<gene>
    <name evidence="1" type="ORF">UT77_C0004G0003</name>
</gene>
<dbReference type="PANTHER" id="PTHR41774">
    <property type="match status" value="1"/>
</dbReference>
<name>A0A0G0QNL6_9BACT</name>
<reference evidence="1 2" key="1">
    <citation type="journal article" date="2015" name="Nature">
        <title>rRNA introns, odd ribosomes, and small enigmatic genomes across a large radiation of phyla.</title>
        <authorList>
            <person name="Brown C.T."/>
            <person name="Hug L.A."/>
            <person name="Thomas B.C."/>
            <person name="Sharon I."/>
            <person name="Castelle C.J."/>
            <person name="Singh A."/>
            <person name="Wilkins M.J."/>
            <person name="Williams K.H."/>
            <person name="Banfield J.F."/>
        </authorList>
    </citation>
    <scope>NUCLEOTIDE SEQUENCE [LARGE SCALE GENOMIC DNA]</scope>
</reference>
<dbReference type="EMBL" id="LBYB01000004">
    <property type="protein sequence ID" value="KKR42019.1"/>
    <property type="molecule type" value="Genomic_DNA"/>
</dbReference>
<evidence type="ECO:0000313" key="1">
    <source>
        <dbReference type="EMBL" id="KKR42019.1"/>
    </source>
</evidence>
<dbReference type="InterPro" id="IPR015867">
    <property type="entry name" value="N-reg_PII/ATP_PRibTrfase_C"/>
</dbReference>
<dbReference type="Gene3D" id="3.30.70.120">
    <property type="match status" value="1"/>
</dbReference>
<dbReference type="SUPFAM" id="SSF102705">
    <property type="entry name" value="NIF3 (NGG1p interacting factor 3)-like"/>
    <property type="match status" value="1"/>
</dbReference>